<reference evidence="3" key="3">
    <citation type="submission" date="2015-04" db="UniProtKB">
        <authorList>
            <consortium name="EnsemblPlants"/>
        </authorList>
    </citation>
    <scope>IDENTIFICATION</scope>
    <source>
        <strain evidence="3">cv. Jemalong A17</strain>
    </source>
</reference>
<organism evidence="2 4">
    <name type="scientific">Medicago truncatula</name>
    <name type="common">Barrel medic</name>
    <name type="synonym">Medicago tribuloides</name>
    <dbReference type="NCBI Taxonomy" id="3880"/>
    <lineage>
        <taxon>Eukaryota</taxon>
        <taxon>Viridiplantae</taxon>
        <taxon>Streptophyta</taxon>
        <taxon>Embryophyta</taxon>
        <taxon>Tracheophyta</taxon>
        <taxon>Spermatophyta</taxon>
        <taxon>Magnoliopsida</taxon>
        <taxon>eudicotyledons</taxon>
        <taxon>Gunneridae</taxon>
        <taxon>Pentapetalae</taxon>
        <taxon>rosids</taxon>
        <taxon>fabids</taxon>
        <taxon>Fabales</taxon>
        <taxon>Fabaceae</taxon>
        <taxon>Papilionoideae</taxon>
        <taxon>50 kb inversion clade</taxon>
        <taxon>NPAAA clade</taxon>
        <taxon>Hologalegina</taxon>
        <taxon>IRL clade</taxon>
        <taxon>Trifolieae</taxon>
        <taxon>Medicago</taxon>
    </lineage>
</organism>
<proteinExistence type="predicted"/>
<name>G7KSK9_MEDTR</name>
<dbReference type="PANTHER" id="PTHR34567">
    <property type="entry name" value="FK506-BINDING-LIKE PROTEIN"/>
    <property type="match status" value="1"/>
</dbReference>
<feature type="region of interest" description="Disordered" evidence="1">
    <location>
        <begin position="242"/>
        <end position="274"/>
    </location>
</feature>
<evidence type="ECO:0000256" key="1">
    <source>
        <dbReference type="SAM" id="MobiDB-lite"/>
    </source>
</evidence>
<dbReference type="EnsemblPlants" id="AES81309">
    <property type="protein sequence ID" value="AES81309"/>
    <property type="gene ID" value="MTR_7g090830"/>
</dbReference>
<accession>G7KSK9</accession>
<evidence type="ECO:0000313" key="4">
    <source>
        <dbReference type="Proteomes" id="UP000002051"/>
    </source>
</evidence>
<evidence type="ECO:0000313" key="2">
    <source>
        <dbReference type="EMBL" id="AES81309.1"/>
    </source>
</evidence>
<dbReference type="AlphaFoldDB" id="G7KSK9"/>
<dbReference type="PaxDb" id="3880-AES81309"/>
<reference evidence="2 4" key="1">
    <citation type="journal article" date="2011" name="Nature">
        <title>The Medicago genome provides insight into the evolution of rhizobial symbioses.</title>
        <authorList>
            <person name="Young N.D."/>
            <person name="Debelle F."/>
            <person name="Oldroyd G.E."/>
            <person name="Geurts R."/>
            <person name="Cannon S.B."/>
            <person name="Udvardi M.K."/>
            <person name="Benedito V.A."/>
            <person name="Mayer K.F."/>
            <person name="Gouzy J."/>
            <person name="Schoof H."/>
            <person name="Van de Peer Y."/>
            <person name="Proost S."/>
            <person name="Cook D.R."/>
            <person name="Meyers B.C."/>
            <person name="Spannagl M."/>
            <person name="Cheung F."/>
            <person name="De Mita S."/>
            <person name="Krishnakumar V."/>
            <person name="Gundlach H."/>
            <person name="Zhou S."/>
            <person name="Mudge J."/>
            <person name="Bharti A.K."/>
            <person name="Murray J.D."/>
            <person name="Naoumkina M.A."/>
            <person name="Rosen B."/>
            <person name="Silverstein K.A."/>
            <person name="Tang H."/>
            <person name="Rombauts S."/>
            <person name="Zhao P.X."/>
            <person name="Zhou P."/>
            <person name="Barbe V."/>
            <person name="Bardou P."/>
            <person name="Bechner M."/>
            <person name="Bellec A."/>
            <person name="Berger A."/>
            <person name="Berges H."/>
            <person name="Bidwell S."/>
            <person name="Bisseling T."/>
            <person name="Choisne N."/>
            <person name="Couloux A."/>
            <person name="Denny R."/>
            <person name="Deshpande S."/>
            <person name="Dai X."/>
            <person name="Doyle J.J."/>
            <person name="Dudez A.M."/>
            <person name="Farmer A.D."/>
            <person name="Fouteau S."/>
            <person name="Franken C."/>
            <person name="Gibelin C."/>
            <person name="Gish J."/>
            <person name="Goldstein S."/>
            <person name="Gonzalez A.J."/>
            <person name="Green P.J."/>
            <person name="Hallab A."/>
            <person name="Hartog M."/>
            <person name="Hua A."/>
            <person name="Humphray S.J."/>
            <person name="Jeong D.H."/>
            <person name="Jing Y."/>
            <person name="Jocker A."/>
            <person name="Kenton S.M."/>
            <person name="Kim D.J."/>
            <person name="Klee K."/>
            <person name="Lai H."/>
            <person name="Lang C."/>
            <person name="Lin S."/>
            <person name="Macmil S.L."/>
            <person name="Magdelenat G."/>
            <person name="Matthews L."/>
            <person name="McCorrison J."/>
            <person name="Monaghan E.L."/>
            <person name="Mun J.H."/>
            <person name="Najar F.Z."/>
            <person name="Nicholson C."/>
            <person name="Noirot C."/>
            <person name="O'Bleness M."/>
            <person name="Paule C.R."/>
            <person name="Poulain J."/>
            <person name="Prion F."/>
            <person name="Qin B."/>
            <person name="Qu C."/>
            <person name="Retzel E.F."/>
            <person name="Riddle C."/>
            <person name="Sallet E."/>
            <person name="Samain S."/>
            <person name="Samson N."/>
            <person name="Sanders I."/>
            <person name="Saurat O."/>
            <person name="Scarpelli C."/>
            <person name="Schiex T."/>
            <person name="Segurens B."/>
            <person name="Severin A.J."/>
            <person name="Sherrier D.J."/>
            <person name="Shi R."/>
            <person name="Sims S."/>
            <person name="Singer S.R."/>
            <person name="Sinharoy S."/>
            <person name="Sterck L."/>
            <person name="Viollet A."/>
            <person name="Wang B.B."/>
            <person name="Wang K."/>
            <person name="Wang M."/>
            <person name="Wang X."/>
            <person name="Warfsmann J."/>
            <person name="Weissenbach J."/>
            <person name="White D.D."/>
            <person name="White J.D."/>
            <person name="Wiley G.B."/>
            <person name="Wincker P."/>
            <person name="Xing Y."/>
            <person name="Yang L."/>
            <person name="Yao Z."/>
            <person name="Ying F."/>
            <person name="Zhai J."/>
            <person name="Zhou L."/>
            <person name="Zuber A."/>
            <person name="Denarie J."/>
            <person name="Dixon R.A."/>
            <person name="May G.D."/>
            <person name="Schwartz D.C."/>
            <person name="Rogers J."/>
            <person name="Quetier F."/>
            <person name="Town C.D."/>
            <person name="Roe B.A."/>
        </authorList>
    </citation>
    <scope>NUCLEOTIDE SEQUENCE [LARGE SCALE GENOMIC DNA]</scope>
    <source>
        <strain evidence="2">A17</strain>
        <strain evidence="3 4">cv. Jemalong A17</strain>
    </source>
</reference>
<gene>
    <name evidence="2" type="ordered locus">MTR_7g090830</name>
</gene>
<sequence>MAYRLSSSYNEKQHNWLPTVPLWEKKFCASIGSVPWRKIIEVKKYMCLHPNVVNWDDSAVKEAFNNAKNRFWAEINDIPCDIPSPDPNIYIDDIDWNASVDTELYLDVEREVEACRNIEEKGEEVVILSSSLFLDQSLSGPGWGDEEDEKLTKPYEPNDVARGWESNQHGNNQKNFWKQYDAPIEHAAKEYGWKNGQNDSQGWNQREQYGGDFHNKYQGRNSGNWGTWDGYNRRRENNISWSTNPGYDHGTNEYQMNSGRRRRNGGRGGGRGWRGNYPYVDKVATPCAW</sequence>
<dbReference type="PANTHER" id="PTHR34567:SF3">
    <property type="entry name" value="FK506-BINDING-LIKE PROTEIN"/>
    <property type="match status" value="1"/>
</dbReference>
<dbReference type="Proteomes" id="UP000002051">
    <property type="component" value="Unassembled WGS sequence"/>
</dbReference>
<evidence type="ECO:0000313" key="3">
    <source>
        <dbReference type="EnsemblPlants" id="AES81309"/>
    </source>
</evidence>
<keyword evidence="4" id="KW-1185">Reference proteome</keyword>
<reference evidence="2 4" key="2">
    <citation type="journal article" date="2014" name="BMC Genomics">
        <title>An improved genome release (version Mt4.0) for the model legume Medicago truncatula.</title>
        <authorList>
            <person name="Tang H."/>
            <person name="Krishnakumar V."/>
            <person name="Bidwell S."/>
            <person name="Rosen B."/>
            <person name="Chan A."/>
            <person name="Zhou S."/>
            <person name="Gentzbittel L."/>
            <person name="Childs K.L."/>
            <person name="Yandell M."/>
            <person name="Gundlach H."/>
            <person name="Mayer K.F."/>
            <person name="Schwartz D.C."/>
            <person name="Town C.D."/>
        </authorList>
    </citation>
    <scope>GENOME REANNOTATION</scope>
    <source>
        <strain evidence="3 4">cv. Jemalong A17</strain>
    </source>
</reference>
<dbReference type="OMA" id="HENPWEP"/>
<feature type="region of interest" description="Disordered" evidence="1">
    <location>
        <begin position="193"/>
        <end position="216"/>
    </location>
</feature>
<protein>
    <submittedName>
        <fullName evidence="2 3">Uncharacterized protein</fullName>
    </submittedName>
</protein>
<dbReference type="STRING" id="3880.G7KSK9"/>
<dbReference type="EMBL" id="CM001223">
    <property type="protein sequence ID" value="AES81309.1"/>
    <property type="molecule type" value="Genomic_DNA"/>
</dbReference>
<dbReference type="HOGENOM" id="CLU_036258_0_0_1"/>
<dbReference type="eggNOG" id="ENOG502S3FN">
    <property type="taxonomic scope" value="Eukaryota"/>
</dbReference>
<feature type="compositionally biased region" description="Polar residues" evidence="1">
    <location>
        <begin position="195"/>
        <end position="207"/>
    </location>
</feature>